<protein>
    <recommendedName>
        <fullName evidence="2">UPF0473 protein JOC27_000830</fullName>
    </recommendedName>
</protein>
<dbReference type="PANTHER" id="PTHR40066:SF1">
    <property type="entry name" value="UPF0473 PROTEIN CBO2561_CLC_2432"/>
    <property type="match status" value="1"/>
</dbReference>
<dbReference type="InterPro" id="IPR009711">
    <property type="entry name" value="UPF0473"/>
</dbReference>
<gene>
    <name evidence="3" type="ORF">JOC27_000830</name>
</gene>
<keyword evidence="4" id="KW-1185">Reference proteome</keyword>
<dbReference type="HAMAP" id="MF_01448">
    <property type="entry name" value="UPF0473"/>
    <property type="match status" value="1"/>
</dbReference>
<reference evidence="3 4" key="1">
    <citation type="submission" date="2021-01" db="EMBL/GenBank/DDBJ databases">
        <title>Genomic Encyclopedia of Type Strains, Phase IV (KMG-IV): sequencing the most valuable type-strain genomes for metagenomic binning, comparative biology and taxonomic classification.</title>
        <authorList>
            <person name="Goeker M."/>
        </authorList>
    </citation>
    <scope>NUCLEOTIDE SEQUENCE [LARGE SCALE GENOMIC DNA]</scope>
    <source>
        <strain evidence="3 4">DSM 100968</strain>
    </source>
</reference>
<dbReference type="RefSeq" id="WP_205005726.1">
    <property type="nucleotide sequence ID" value="NZ_CBCRXA010000004.1"/>
</dbReference>
<sequence>MSDHKHYPIILPSDEEQERIVIPMDGEENLFDVLFYFDVPETGKSYVVCQPVEENEDTDLEDDEDEVFAFRYEEGESDEDFKLFPIDTDEEWEMVEEMINTFSDEEEE</sequence>
<evidence type="ECO:0000256" key="2">
    <source>
        <dbReference type="HAMAP-Rule" id="MF_01448"/>
    </source>
</evidence>
<comment type="similarity">
    <text evidence="1 2">Belongs to the UPF0473 family.</text>
</comment>
<dbReference type="PANTHER" id="PTHR40066">
    <property type="entry name" value="UPF0473 PROTEIN CBO2561/CLC_2432"/>
    <property type="match status" value="1"/>
</dbReference>
<name>A0ABS2Q8U4_9BACL</name>
<accession>A0ABS2Q8U4</accession>
<dbReference type="NCBIfam" id="NF010222">
    <property type="entry name" value="PRK13678.2-5"/>
    <property type="match status" value="1"/>
</dbReference>
<evidence type="ECO:0000313" key="3">
    <source>
        <dbReference type="EMBL" id="MBM7657387.1"/>
    </source>
</evidence>
<dbReference type="EMBL" id="JAFBEV010000005">
    <property type="protein sequence ID" value="MBM7657387.1"/>
    <property type="molecule type" value="Genomic_DNA"/>
</dbReference>
<organism evidence="3 4">
    <name type="scientific">Sporolactobacillus spathodeae</name>
    <dbReference type="NCBI Taxonomy" id="1465502"/>
    <lineage>
        <taxon>Bacteria</taxon>
        <taxon>Bacillati</taxon>
        <taxon>Bacillota</taxon>
        <taxon>Bacilli</taxon>
        <taxon>Bacillales</taxon>
        <taxon>Sporolactobacillaceae</taxon>
        <taxon>Sporolactobacillus</taxon>
    </lineage>
</organism>
<comment type="caution">
    <text evidence="3">The sequence shown here is derived from an EMBL/GenBank/DDBJ whole genome shotgun (WGS) entry which is preliminary data.</text>
</comment>
<evidence type="ECO:0000313" key="4">
    <source>
        <dbReference type="Proteomes" id="UP000823201"/>
    </source>
</evidence>
<evidence type="ECO:0000256" key="1">
    <source>
        <dbReference type="ARBA" id="ARBA00008439"/>
    </source>
</evidence>
<dbReference type="Pfam" id="PF06949">
    <property type="entry name" value="DUF1292"/>
    <property type="match status" value="1"/>
</dbReference>
<dbReference type="Proteomes" id="UP000823201">
    <property type="component" value="Unassembled WGS sequence"/>
</dbReference>
<proteinExistence type="inferred from homology"/>